<organism evidence="1 2">
    <name type="scientific">Paractinoplanes abujensis</name>
    <dbReference type="NCBI Taxonomy" id="882441"/>
    <lineage>
        <taxon>Bacteria</taxon>
        <taxon>Bacillati</taxon>
        <taxon>Actinomycetota</taxon>
        <taxon>Actinomycetes</taxon>
        <taxon>Micromonosporales</taxon>
        <taxon>Micromonosporaceae</taxon>
        <taxon>Paractinoplanes</taxon>
    </lineage>
</organism>
<dbReference type="RefSeq" id="WP_203722583.1">
    <property type="nucleotide sequence ID" value="NZ_BOMC01000063.1"/>
</dbReference>
<protein>
    <submittedName>
        <fullName evidence="1">Uncharacterized protein</fullName>
    </submittedName>
</protein>
<comment type="caution">
    <text evidence="1">The sequence shown here is derived from an EMBL/GenBank/DDBJ whole genome shotgun (WGS) entry which is preliminary data.</text>
</comment>
<sequence>MGSDGLTAEVGGVVEMSLHLHCRELTLLGKDEPPGPRVPEGYGEPGQRWVQDLVGQVAEGRSGIWADGWVLDVDGLALYVDGTAVPEPGGWVRATGELSIAEAYETDAFEPGEELVRKAERSWLVRRIVRVDRQSGGPGARHRTRHVEVDVMRFGPGRRRGGWWTVGYLLDLDGAAAAP</sequence>
<dbReference type="AlphaFoldDB" id="A0A7W7CQW6"/>
<dbReference type="EMBL" id="JACHMF010000001">
    <property type="protein sequence ID" value="MBB4692779.1"/>
    <property type="molecule type" value="Genomic_DNA"/>
</dbReference>
<accession>A0A7W7CQW6</accession>
<proteinExistence type="predicted"/>
<dbReference type="Proteomes" id="UP000542742">
    <property type="component" value="Unassembled WGS sequence"/>
</dbReference>
<keyword evidence="2" id="KW-1185">Reference proteome</keyword>
<gene>
    <name evidence="1" type="ORF">BKA14_002927</name>
</gene>
<name>A0A7W7CQW6_9ACTN</name>
<evidence type="ECO:0000313" key="2">
    <source>
        <dbReference type="Proteomes" id="UP000542742"/>
    </source>
</evidence>
<evidence type="ECO:0000313" key="1">
    <source>
        <dbReference type="EMBL" id="MBB4692779.1"/>
    </source>
</evidence>
<reference evidence="1 2" key="1">
    <citation type="submission" date="2020-08" db="EMBL/GenBank/DDBJ databases">
        <title>Sequencing the genomes of 1000 actinobacteria strains.</title>
        <authorList>
            <person name="Klenk H.-P."/>
        </authorList>
    </citation>
    <scope>NUCLEOTIDE SEQUENCE [LARGE SCALE GENOMIC DNA]</scope>
    <source>
        <strain evidence="1 2">DSM 45518</strain>
    </source>
</reference>